<name>A0AAV1GV96_XYRNO</name>
<accession>A0AAV1GV96</accession>
<keyword evidence="3" id="KW-1185">Reference proteome</keyword>
<dbReference type="Proteomes" id="UP001178508">
    <property type="component" value="Chromosome 17"/>
</dbReference>
<evidence type="ECO:0000313" key="2">
    <source>
        <dbReference type="EMBL" id="CAJ1077054.1"/>
    </source>
</evidence>
<sequence>MWKDSWEIIAALANKGPAVEQEVTSGMALRRRETSSSLLGLRRKNDRVTERPHRNVQNNLPMMTFTALMETQMFRLRRERERTEALRENTDALPERDTVSGSVISIADVSDRKCEWPHAYSMNPGIVPGLRSSPTVPRRWSVGGSECGAAVLVQTPELQLIPQKQTQNCPPGSGSDPRTTANAIKTQRETQNCPQVLVQTPELQLIPQKQTQNCPPGSGSDPRTTADPTETNPELSSGSGSDPRTTADPTETNPELSSGSGSVIKIDPTNRLKTQTKNNSKTCNLNRLLQDLLTLEKSFISMTMTSDQQTASPRCTLRQLCLKYVCVTVAFASLTDDPATLSFRGSIRTRAQSCHHQTHLILLTAGADRSEEGAWQMISIKHVY</sequence>
<dbReference type="EMBL" id="OY660880">
    <property type="protein sequence ID" value="CAJ1077054.1"/>
    <property type="molecule type" value="Genomic_DNA"/>
</dbReference>
<gene>
    <name evidence="2" type="ORF">XNOV1_A006736</name>
</gene>
<dbReference type="AlphaFoldDB" id="A0AAV1GV96"/>
<reference evidence="2" key="1">
    <citation type="submission" date="2023-08" db="EMBL/GenBank/DDBJ databases">
        <authorList>
            <person name="Alioto T."/>
            <person name="Alioto T."/>
            <person name="Gomez Garrido J."/>
        </authorList>
    </citation>
    <scope>NUCLEOTIDE SEQUENCE</scope>
</reference>
<proteinExistence type="predicted"/>
<feature type="region of interest" description="Disordered" evidence="1">
    <location>
        <begin position="204"/>
        <end position="277"/>
    </location>
</feature>
<evidence type="ECO:0000256" key="1">
    <source>
        <dbReference type="SAM" id="MobiDB-lite"/>
    </source>
</evidence>
<feature type="compositionally biased region" description="Polar residues" evidence="1">
    <location>
        <begin position="204"/>
        <end position="261"/>
    </location>
</feature>
<evidence type="ECO:0000313" key="3">
    <source>
        <dbReference type="Proteomes" id="UP001178508"/>
    </source>
</evidence>
<organism evidence="2 3">
    <name type="scientific">Xyrichtys novacula</name>
    <name type="common">Pearly razorfish</name>
    <name type="synonym">Hemipteronotus novacula</name>
    <dbReference type="NCBI Taxonomy" id="13765"/>
    <lineage>
        <taxon>Eukaryota</taxon>
        <taxon>Metazoa</taxon>
        <taxon>Chordata</taxon>
        <taxon>Craniata</taxon>
        <taxon>Vertebrata</taxon>
        <taxon>Euteleostomi</taxon>
        <taxon>Actinopterygii</taxon>
        <taxon>Neopterygii</taxon>
        <taxon>Teleostei</taxon>
        <taxon>Neoteleostei</taxon>
        <taxon>Acanthomorphata</taxon>
        <taxon>Eupercaria</taxon>
        <taxon>Labriformes</taxon>
        <taxon>Labridae</taxon>
        <taxon>Xyrichtys</taxon>
    </lineage>
</organism>
<protein>
    <submittedName>
        <fullName evidence="2">Uncharacterized protein</fullName>
    </submittedName>
</protein>